<feature type="region of interest" description="Disordered" evidence="9">
    <location>
        <begin position="1568"/>
        <end position="1595"/>
    </location>
</feature>
<reference evidence="10" key="2">
    <citation type="submission" date="2022-06" db="UniProtKB">
        <authorList>
            <consortium name="EnsemblMetazoa"/>
        </authorList>
    </citation>
    <scope>IDENTIFICATION</scope>
    <source>
        <strain evidence="10">PS312</strain>
    </source>
</reference>
<comment type="subcellular location">
    <subcellularLocation>
        <location evidence="1">Nucleus</location>
    </subcellularLocation>
</comment>
<feature type="compositionally biased region" description="Polar residues" evidence="9">
    <location>
        <begin position="1837"/>
        <end position="1855"/>
    </location>
</feature>
<sequence length="1855" mass="217441">MDDSIAFGMFMCHWVLPNIDQWIPKLELRQPKCRNYPACSENHCSYFHPIIDCRNFDTPTSCADILCSFKHQICPNDELCINTSCTFEHKLSDPVLLKIHKAKKRRMIFDLAINLSFNLLSFLSSMGDVSQYLNWLRHHQCRPGIVNSYLFVELISRVNALLRKEKMSACPHVLIEKEFEDEEKSQGESPILRKFLMQILGIALKEEISQDCYDTKLILLLNRPGVLPGGIENPLSLGKKVHQLSTEIKLYVYNIICRSINENFPTTNPIGSDSVGNLFYIADGGRLYVEYGEQLRRLTQERILRDPLERNLAMKKWKLIAETDKKWKSTALIMQTFEQEKIAVNILETMDKISIDNMNFQSEGSSEFFEKLAQLRIKYSPKKDRARKCPNDSFCSNEKCTNNHYEQYHPITTKYEHEHMCKTGLVNSYYYACLVENFRGSKEHTFSVIGLKILDELEKENNDHEIRQLIIQFLKIVQPERDIQQNNYMIVLREFVVMLYYKIATNLKEAQKSIQFPKEFNGLKTEVKLWILHSLLQYNSSVVHHPKPIGRDSTGNLYFIVNKTMLYVQYGTKLQEMTRTEGDSKWNSLERRLFTMPQWKLLAESREQWTQISMLLENFDEEDIANRINEEIERSATINKVEKPNEVNESNAENFARGITARRSRTQLKKPPSVKWADDERQSSHSPSQRSSSSHQHFEADGSSMESLPQNEQSIFGQRSKTIRCMYYPKCNRSNEECHFIHPDHKCNNFGSPACPGIFCRFIHPICAADGVCTNNYCTYEHYKTMPSLRRIHYAKMKEDSQSNSSTREEDENHRFVSSGINDPVVRMRQSFEDQLNIAGRSTQQRREPSPLRKPKEFERPNIVPIHNERPFSNKELRCHYFPRCNKPAEICTYAHPREHCTSFPNCVRGRDCPLLHGKCNNDGRCINEFCSFEHYQQIPPRASINYQRLLQQKRRMENEEPPYLIWLLQYNQHHTDFFHSYYFAHFCENFGTIYQDGDNEIPLSIIIEELKKEEMFGFSSDIIRELLFHLLKLVSETDIRMHNCNGILRDFLQDQLGGLKNPLASNIIFHSLKTEVKLYIIFVLLQKTGRKMSQLTKFMVDSEETDNQYFVVNGCRLFIQYGKKLNDLAKERNAPNTKYKTIERKLMEMRRWKLLAETKEEWMEVVNAVKNLGEFEISCKLHAKLEETFTVIETVCQEIEDVHVNPKPKSILKAKKSVTFLPGIIEADDLKKENLERTKRLRCWYDAHCNKGEICNYAHPKKYCEQFFSSNYCDRGRDCPDKHGLCDEDGYCRDKYCIYQHKKQKHARIVPRFYRNGTMTNNKDPVLNWLRFHECRDDFVNSYYFALLLANLPKTGFKIPTHILIEELEKEETNEKHNSMPLRQLIMHLLNNFYPNTKIKLSDYENQLNVFLNNDKIYPSGTSNPLLPNKSFKSLSTEVKLWIFCQLIQSGGVPRHTPEEIGMDSHRNRYFIVEGRLYINYGKILEEITREDKKYSTNLTPLENYCRKQQGTWKELAETAKLWKNIALILENFDEVDIANKILMKMEIAMKNILTDEQKEEEGNAYLKSIGPQPAPRRGQYQTKNDPYSESPPTYEELMKGLNIKDNIQSDPNPQFGKTRCMYFPNCNKGENCTFFHPTEKCINFGTNSCVGIYCKMRHPECDKGRMCTGLECLFEHPRPGRPTLHRKYIAKMEELKKKEEERNNALQQNGERSKHRHRSKSRGRMDNPQSTPYHTREPEPMRSPVMNNQPNPPLPYSRKRCYNWPDCIKTEERCIYAHPSQKCRSFPNCNRGCDCPFLHGDCPKDGSCSNEYCPYEHRKQTNPRTNRQNNNRTPLSRSTSKTNLSMMSGDSRR</sequence>
<evidence type="ECO:0000313" key="11">
    <source>
        <dbReference type="Proteomes" id="UP000005239"/>
    </source>
</evidence>
<dbReference type="InterPro" id="IPR000571">
    <property type="entry name" value="Znf_CCCH"/>
</dbReference>
<dbReference type="GO" id="GO:0008143">
    <property type="term" value="F:poly(A) binding"/>
    <property type="evidence" value="ECO:0000318"/>
    <property type="project" value="GO_Central"/>
</dbReference>
<accession>A0A2A6CA17</accession>
<keyword evidence="5" id="KW-0677">Repeat</keyword>
<dbReference type="InterPro" id="IPR040366">
    <property type="entry name" value="Nab2/ZC3H14"/>
</dbReference>
<evidence type="ECO:0000256" key="9">
    <source>
        <dbReference type="SAM" id="MobiDB-lite"/>
    </source>
</evidence>
<accession>A0A8R1YVI6</accession>
<dbReference type="Gene3D" id="4.10.1000.30">
    <property type="match status" value="2"/>
</dbReference>
<dbReference type="Proteomes" id="UP000005239">
    <property type="component" value="Unassembled WGS sequence"/>
</dbReference>
<evidence type="ECO:0000256" key="4">
    <source>
        <dbReference type="ARBA" id="ARBA00022723"/>
    </source>
</evidence>
<feature type="compositionally biased region" description="Polar residues" evidence="9">
    <location>
        <begin position="704"/>
        <end position="714"/>
    </location>
</feature>
<dbReference type="SMART" id="SM00356">
    <property type="entry name" value="ZnF_C3H1"/>
    <property type="match status" value="7"/>
</dbReference>
<feature type="compositionally biased region" description="Polar residues" evidence="9">
    <location>
        <begin position="1581"/>
        <end position="1593"/>
    </location>
</feature>
<evidence type="ECO:0000256" key="1">
    <source>
        <dbReference type="ARBA" id="ARBA00004123"/>
    </source>
</evidence>
<feature type="region of interest" description="Disordered" evidence="9">
    <location>
        <begin position="797"/>
        <end position="819"/>
    </location>
</feature>
<dbReference type="GO" id="GO:0005737">
    <property type="term" value="C:cytoplasm"/>
    <property type="evidence" value="ECO:0000318"/>
    <property type="project" value="GO_Central"/>
</dbReference>
<dbReference type="OrthoDB" id="5589010at2759"/>
<evidence type="ECO:0000313" key="10">
    <source>
        <dbReference type="EnsemblMetazoa" id="PPA39042.1"/>
    </source>
</evidence>
<dbReference type="PROSITE" id="PS50103">
    <property type="entry name" value="ZF_C3H1"/>
    <property type="match status" value="3"/>
</dbReference>
<evidence type="ECO:0000256" key="8">
    <source>
        <dbReference type="ARBA" id="ARBA00023242"/>
    </source>
</evidence>
<dbReference type="PANTHER" id="PTHR14738">
    <property type="entry name" value="ZINC FINGER CCCH DOMAIN-CONTAINING PROTEIN 14"/>
    <property type="match status" value="1"/>
</dbReference>
<evidence type="ECO:0000256" key="5">
    <source>
        <dbReference type="ARBA" id="ARBA00022737"/>
    </source>
</evidence>
<name>A0A2A6CA17_PRIPA</name>
<keyword evidence="11" id="KW-1185">Reference proteome</keyword>
<protein>
    <recommendedName>
        <fullName evidence="3">Zinc finger CCCH domain-containing protein 14</fullName>
    </recommendedName>
</protein>
<evidence type="ECO:0000256" key="3">
    <source>
        <dbReference type="ARBA" id="ARBA00015071"/>
    </source>
</evidence>
<dbReference type="EnsemblMetazoa" id="PPA39042.1">
    <property type="protein sequence ID" value="PPA39042.1"/>
    <property type="gene ID" value="WBGene00277411"/>
</dbReference>
<dbReference type="GO" id="GO:0008270">
    <property type="term" value="F:zinc ion binding"/>
    <property type="evidence" value="ECO:0007669"/>
    <property type="project" value="UniProtKB-KW"/>
</dbReference>
<feature type="compositionally biased region" description="Basic and acidic residues" evidence="9">
    <location>
        <begin position="797"/>
        <end position="815"/>
    </location>
</feature>
<keyword evidence="7" id="KW-0862">Zinc</keyword>
<feature type="region of interest" description="Disordered" evidence="9">
    <location>
        <begin position="837"/>
        <end position="856"/>
    </location>
</feature>
<gene>
    <name evidence="10" type="primary">WBGene00277411</name>
</gene>
<keyword evidence="8" id="KW-0539">Nucleus</keyword>
<proteinExistence type="inferred from homology"/>
<evidence type="ECO:0000256" key="6">
    <source>
        <dbReference type="ARBA" id="ARBA00022771"/>
    </source>
</evidence>
<feature type="region of interest" description="Disordered" evidence="9">
    <location>
        <begin position="643"/>
        <end position="714"/>
    </location>
</feature>
<comment type="similarity">
    <text evidence="2">Belongs to the ZC3H14 family.</text>
</comment>
<feature type="region of interest" description="Disordered" evidence="9">
    <location>
        <begin position="1702"/>
        <end position="1756"/>
    </location>
</feature>
<reference evidence="11" key="1">
    <citation type="journal article" date="2008" name="Nat. Genet.">
        <title>The Pristionchus pacificus genome provides a unique perspective on nematode lifestyle and parasitism.</title>
        <authorList>
            <person name="Dieterich C."/>
            <person name="Clifton S.W."/>
            <person name="Schuster L.N."/>
            <person name="Chinwalla A."/>
            <person name="Delehaunty K."/>
            <person name="Dinkelacker I."/>
            <person name="Fulton L."/>
            <person name="Fulton R."/>
            <person name="Godfrey J."/>
            <person name="Minx P."/>
            <person name="Mitreva M."/>
            <person name="Roeseler W."/>
            <person name="Tian H."/>
            <person name="Witte H."/>
            <person name="Yang S.P."/>
            <person name="Wilson R.K."/>
            <person name="Sommer R.J."/>
        </authorList>
    </citation>
    <scope>NUCLEOTIDE SEQUENCE [LARGE SCALE GENOMIC DNA]</scope>
    <source>
        <strain evidence="11">PS312</strain>
    </source>
</reference>
<evidence type="ECO:0000256" key="7">
    <source>
        <dbReference type="ARBA" id="ARBA00022833"/>
    </source>
</evidence>
<feature type="compositionally biased region" description="Basic and acidic residues" evidence="9">
    <location>
        <begin position="845"/>
        <end position="856"/>
    </location>
</feature>
<organism evidence="10 11">
    <name type="scientific">Pristionchus pacificus</name>
    <name type="common">Parasitic nematode worm</name>
    <dbReference type="NCBI Taxonomy" id="54126"/>
    <lineage>
        <taxon>Eukaryota</taxon>
        <taxon>Metazoa</taxon>
        <taxon>Ecdysozoa</taxon>
        <taxon>Nematoda</taxon>
        <taxon>Chromadorea</taxon>
        <taxon>Rhabditida</taxon>
        <taxon>Rhabditina</taxon>
        <taxon>Diplogasteromorpha</taxon>
        <taxon>Diplogasteroidea</taxon>
        <taxon>Neodiplogasteridae</taxon>
        <taxon>Pristionchus</taxon>
    </lineage>
</organism>
<dbReference type="Gene3D" id="4.10.1000.40">
    <property type="match status" value="3"/>
</dbReference>
<dbReference type="GO" id="GO:0005634">
    <property type="term" value="C:nucleus"/>
    <property type="evidence" value="ECO:0000318"/>
    <property type="project" value="GO_Central"/>
</dbReference>
<keyword evidence="4" id="KW-0479">Metal-binding</keyword>
<dbReference type="PANTHER" id="PTHR14738:SF29">
    <property type="entry name" value="ZINC FINGER CCCH DOMAIN-CONTAINING PROTEIN 14"/>
    <property type="match status" value="1"/>
</dbReference>
<feature type="compositionally biased region" description="Low complexity" evidence="9">
    <location>
        <begin position="684"/>
        <end position="695"/>
    </location>
</feature>
<evidence type="ECO:0000256" key="2">
    <source>
        <dbReference type="ARBA" id="ARBA00008423"/>
    </source>
</evidence>
<feature type="compositionally biased region" description="Basic residues" evidence="9">
    <location>
        <begin position="1715"/>
        <end position="1724"/>
    </location>
</feature>
<feature type="compositionally biased region" description="Low complexity" evidence="9">
    <location>
        <begin position="1824"/>
        <end position="1836"/>
    </location>
</feature>
<dbReference type="GO" id="GO:0043488">
    <property type="term" value="P:regulation of mRNA stability"/>
    <property type="evidence" value="ECO:0000318"/>
    <property type="project" value="GO_Central"/>
</dbReference>
<keyword evidence="6" id="KW-0863">Zinc-finger</keyword>
<feature type="region of interest" description="Disordered" evidence="9">
    <location>
        <begin position="1820"/>
        <end position="1855"/>
    </location>
</feature>